<dbReference type="InterPro" id="IPR005846">
    <property type="entry name" value="A-D-PHexomutase_a/b/a-III"/>
</dbReference>
<sequence length="461" mass="49372">MPAIAPDIFKAYDIRGIVGRSLTEETAYLIGRAIAARAAAQGIGEIALGRDSRLSGPALMAALARGITDSGLNVLDVGMVATPMLYFAAVQHCGGSGVMITGSHNPPDYNGFKMMLGGQTLAGDDIQALRHRIETEDFVSGSPHGHVRQHDIAAEYQNHISGHIRLARPLRLVIDAGNGVAGAFAGKLYRALGCNVTELFCEVDGHFPNHHPDPAKPENLQDLMRALRESDAEIGLAFDGDGDRLGVVTKAGHIIYPDRQLMLFAQDVLSRHPGAKIIFDVKSSRLLTPWITEHGGEAIMGKTGHSFMKAAMKQHGALLAGEMSGHVFFKERWFGFDDGLYAGARLLEILSGSPDPSAVLDALPEGVSTPEINIDVPTGENGHALIAELAAQARFAGEQQRITLDGLRVEFADGFGLMRASNTTPVLVLRFEADNAAALARIQAQFRAVIDSRPGLVWPES</sequence>
<dbReference type="Pfam" id="PF02880">
    <property type="entry name" value="PGM_PMM_III"/>
    <property type="match status" value="1"/>
</dbReference>
<dbReference type="AlphaFoldDB" id="A0A7D7N3X3"/>
<accession>A0A7D7N3X3</accession>
<dbReference type="Pfam" id="PF00408">
    <property type="entry name" value="PGM_PMM_IV"/>
    <property type="match status" value="1"/>
</dbReference>
<dbReference type="InterPro" id="IPR005841">
    <property type="entry name" value="Alpha-D-phosphohexomutase_SF"/>
</dbReference>
<dbReference type="InterPro" id="IPR016066">
    <property type="entry name" value="A-D-PHexomutase_CS"/>
</dbReference>
<dbReference type="InterPro" id="IPR005845">
    <property type="entry name" value="A-D-PHexomutase_a/b/a-II"/>
</dbReference>
<protein>
    <submittedName>
        <fullName evidence="12">Phosphomannomutase/phosphoglucomutase</fullName>
    </submittedName>
</protein>
<organism evidence="12 13">
    <name type="scientific">Neisseria shayeganii</name>
    <dbReference type="NCBI Taxonomy" id="607712"/>
    <lineage>
        <taxon>Bacteria</taxon>
        <taxon>Pseudomonadati</taxon>
        <taxon>Pseudomonadota</taxon>
        <taxon>Betaproteobacteria</taxon>
        <taxon>Neisseriales</taxon>
        <taxon>Neisseriaceae</taxon>
        <taxon>Neisseria</taxon>
    </lineage>
</organism>
<evidence type="ECO:0000256" key="7">
    <source>
        <dbReference type="RuleBase" id="RU004326"/>
    </source>
</evidence>
<evidence type="ECO:0000259" key="10">
    <source>
        <dbReference type="Pfam" id="PF02879"/>
    </source>
</evidence>
<feature type="domain" description="Alpha-D-phosphohexomutase alpha/beta/alpha" evidence="11">
    <location>
        <begin position="257"/>
        <end position="362"/>
    </location>
</feature>
<evidence type="ECO:0000256" key="1">
    <source>
        <dbReference type="ARBA" id="ARBA00001946"/>
    </source>
</evidence>
<dbReference type="SUPFAM" id="SSF53738">
    <property type="entry name" value="Phosphoglucomutase, first 3 domains"/>
    <property type="match status" value="3"/>
</dbReference>
<evidence type="ECO:0000259" key="8">
    <source>
        <dbReference type="Pfam" id="PF00408"/>
    </source>
</evidence>
<evidence type="ECO:0000259" key="11">
    <source>
        <dbReference type="Pfam" id="PF02880"/>
    </source>
</evidence>
<dbReference type="Gene3D" id="3.30.310.50">
    <property type="entry name" value="Alpha-D-phosphohexomutase, C-terminal domain"/>
    <property type="match status" value="1"/>
</dbReference>
<dbReference type="GO" id="GO:0005975">
    <property type="term" value="P:carbohydrate metabolic process"/>
    <property type="evidence" value="ECO:0007669"/>
    <property type="project" value="InterPro"/>
</dbReference>
<evidence type="ECO:0000256" key="6">
    <source>
        <dbReference type="ARBA" id="ARBA00023235"/>
    </source>
</evidence>
<evidence type="ECO:0000259" key="9">
    <source>
        <dbReference type="Pfam" id="PF02878"/>
    </source>
</evidence>
<dbReference type="PRINTS" id="PR00509">
    <property type="entry name" value="PGMPMM"/>
</dbReference>
<dbReference type="EMBL" id="CP059567">
    <property type="protein sequence ID" value="QMT39460.1"/>
    <property type="molecule type" value="Genomic_DNA"/>
</dbReference>
<dbReference type="InterPro" id="IPR005844">
    <property type="entry name" value="A-D-PHexomutase_a/b/a-I"/>
</dbReference>
<comment type="cofactor">
    <cofactor evidence="1">
        <name>Mg(2+)</name>
        <dbReference type="ChEBI" id="CHEBI:18420"/>
    </cofactor>
</comment>
<keyword evidence="3" id="KW-0597">Phosphoprotein</keyword>
<evidence type="ECO:0000256" key="4">
    <source>
        <dbReference type="ARBA" id="ARBA00022723"/>
    </source>
</evidence>
<dbReference type="InterPro" id="IPR036900">
    <property type="entry name" value="A-D-PHexomutase_C_sf"/>
</dbReference>
<feature type="domain" description="Alpha-D-phosphohexomutase alpha/beta/alpha" evidence="10">
    <location>
        <begin position="156"/>
        <end position="252"/>
    </location>
</feature>
<keyword evidence="4 7" id="KW-0479">Metal-binding</keyword>
<name>A0A7D7N3X3_9NEIS</name>
<evidence type="ECO:0000256" key="3">
    <source>
        <dbReference type="ARBA" id="ARBA00022553"/>
    </source>
</evidence>
<dbReference type="CDD" id="cd03089">
    <property type="entry name" value="PMM_PGM"/>
    <property type="match status" value="1"/>
</dbReference>
<evidence type="ECO:0000313" key="13">
    <source>
        <dbReference type="Proteomes" id="UP000514752"/>
    </source>
</evidence>
<keyword evidence="6" id="KW-0413">Isomerase</keyword>
<comment type="similarity">
    <text evidence="2 7">Belongs to the phosphohexose mutase family.</text>
</comment>
<dbReference type="PANTHER" id="PTHR43771">
    <property type="entry name" value="PHOSPHOMANNOMUTASE"/>
    <property type="match status" value="1"/>
</dbReference>
<dbReference type="InterPro" id="IPR016055">
    <property type="entry name" value="A-D-PHexomutase_a/b/a-I/II/III"/>
</dbReference>
<dbReference type="Pfam" id="PF02878">
    <property type="entry name" value="PGM_PMM_I"/>
    <property type="match status" value="1"/>
</dbReference>
<dbReference type="KEGG" id="nsg:H3L94_06110"/>
<evidence type="ECO:0000256" key="2">
    <source>
        <dbReference type="ARBA" id="ARBA00010231"/>
    </source>
</evidence>
<dbReference type="GO" id="GO:0000287">
    <property type="term" value="F:magnesium ion binding"/>
    <property type="evidence" value="ECO:0007669"/>
    <property type="project" value="InterPro"/>
</dbReference>
<reference evidence="12 13" key="1">
    <citation type="submission" date="2020-07" db="EMBL/GenBank/DDBJ databases">
        <title>Genomic diversity of species in the Neisseriaceae family.</title>
        <authorList>
            <person name="Vincent A.T."/>
            <person name="Bernet E."/>
            <person name="Veyrier F.J."/>
        </authorList>
    </citation>
    <scope>NUCLEOTIDE SEQUENCE [LARGE SCALE GENOMIC DNA]</scope>
    <source>
        <strain evidence="12 13">DSM 22244</strain>
    </source>
</reference>
<dbReference type="RefSeq" id="WP_182121294.1">
    <property type="nucleotide sequence ID" value="NZ_CP059567.1"/>
</dbReference>
<dbReference type="InterPro" id="IPR005843">
    <property type="entry name" value="A-D-PHexomutase_C"/>
</dbReference>
<feature type="domain" description="Alpha-D-phosphohexomutase C-terminal" evidence="8">
    <location>
        <begin position="371"/>
        <end position="448"/>
    </location>
</feature>
<dbReference type="Gene3D" id="3.40.120.10">
    <property type="entry name" value="Alpha-D-Glucose-1,6-Bisphosphate, subunit A, domain 3"/>
    <property type="match status" value="3"/>
</dbReference>
<evidence type="ECO:0000313" key="12">
    <source>
        <dbReference type="EMBL" id="QMT39460.1"/>
    </source>
</evidence>
<dbReference type="PROSITE" id="PS00710">
    <property type="entry name" value="PGM_PMM"/>
    <property type="match status" value="1"/>
</dbReference>
<dbReference type="PANTHER" id="PTHR43771:SF2">
    <property type="entry name" value="PHOSPHOMANNOMUTASE_PHOSPHOGLUCOMUTASE"/>
    <property type="match status" value="1"/>
</dbReference>
<dbReference type="Pfam" id="PF02879">
    <property type="entry name" value="PGM_PMM_II"/>
    <property type="match status" value="1"/>
</dbReference>
<keyword evidence="5 7" id="KW-0460">Magnesium</keyword>
<gene>
    <name evidence="12" type="ORF">H3L94_06110</name>
</gene>
<feature type="domain" description="Alpha-D-phosphohexomutase alpha/beta/alpha" evidence="9">
    <location>
        <begin position="8"/>
        <end position="138"/>
    </location>
</feature>
<dbReference type="GO" id="GO:0016868">
    <property type="term" value="F:intramolecular phosphotransferase activity"/>
    <property type="evidence" value="ECO:0007669"/>
    <property type="project" value="InterPro"/>
</dbReference>
<proteinExistence type="inferred from homology"/>
<dbReference type="Proteomes" id="UP000514752">
    <property type="component" value="Chromosome"/>
</dbReference>
<dbReference type="SUPFAM" id="SSF55957">
    <property type="entry name" value="Phosphoglucomutase, C-terminal domain"/>
    <property type="match status" value="1"/>
</dbReference>
<evidence type="ECO:0000256" key="5">
    <source>
        <dbReference type="ARBA" id="ARBA00022842"/>
    </source>
</evidence>